<dbReference type="Proteomes" id="UP000218767">
    <property type="component" value="Unassembled WGS sequence"/>
</dbReference>
<evidence type="ECO:0000256" key="4">
    <source>
        <dbReference type="ARBA" id="ARBA00023136"/>
    </source>
</evidence>
<dbReference type="EMBL" id="NVUL01000010">
    <property type="protein sequence ID" value="PCI80387.1"/>
    <property type="molecule type" value="Genomic_DNA"/>
</dbReference>
<evidence type="ECO:0000259" key="7">
    <source>
        <dbReference type="Pfam" id="PF06305"/>
    </source>
</evidence>
<keyword evidence="2 6" id="KW-0812">Transmembrane</keyword>
<evidence type="ECO:0000256" key="3">
    <source>
        <dbReference type="ARBA" id="ARBA00022989"/>
    </source>
</evidence>
<keyword evidence="1" id="KW-1003">Cell membrane</keyword>
<evidence type="ECO:0000256" key="6">
    <source>
        <dbReference type="SAM" id="Phobius"/>
    </source>
</evidence>
<evidence type="ECO:0000256" key="5">
    <source>
        <dbReference type="SAM" id="Coils"/>
    </source>
</evidence>
<sequence length="104" mass="11544">MRQLTQLLSGFFLLLVFAASVTFTYFNSSLVTIGIGSWQLQPQPVSVWIIGAFVSGGLLGLLLGLGLFKNLKSRVEIRRLMKALKDAEEEVSNLRSLSLRDTKK</sequence>
<keyword evidence="3 6" id="KW-1133">Transmembrane helix</keyword>
<feature type="transmembrane region" description="Helical" evidence="6">
    <location>
        <begin position="47"/>
        <end position="68"/>
    </location>
</feature>
<name>A0A2A4XEA1_9GAMM</name>
<dbReference type="AlphaFoldDB" id="A0A2A4XEA1"/>
<dbReference type="Pfam" id="PF06305">
    <property type="entry name" value="LapA_dom"/>
    <property type="match status" value="1"/>
</dbReference>
<proteinExistence type="predicted"/>
<feature type="coiled-coil region" evidence="5">
    <location>
        <begin position="70"/>
        <end position="97"/>
    </location>
</feature>
<evidence type="ECO:0000313" key="9">
    <source>
        <dbReference type="Proteomes" id="UP000218767"/>
    </source>
</evidence>
<keyword evidence="5" id="KW-0175">Coiled coil</keyword>
<accession>A0A2A4XEA1</accession>
<evidence type="ECO:0000256" key="1">
    <source>
        <dbReference type="ARBA" id="ARBA00022475"/>
    </source>
</evidence>
<dbReference type="GO" id="GO:0005886">
    <property type="term" value="C:plasma membrane"/>
    <property type="evidence" value="ECO:0007669"/>
    <property type="project" value="InterPro"/>
</dbReference>
<evidence type="ECO:0000313" key="8">
    <source>
        <dbReference type="EMBL" id="PCI80387.1"/>
    </source>
</evidence>
<feature type="domain" description="Lipopolysaccharide assembly protein A" evidence="7">
    <location>
        <begin position="27"/>
        <end position="91"/>
    </location>
</feature>
<organism evidence="8 9">
    <name type="scientific">SAR86 cluster bacterium</name>
    <dbReference type="NCBI Taxonomy" id="2030880"/>
    <lineage>
        <taxon>Bacteria</taxon>
        <taxon>Pseudomonadati</taxon>
        <taxon>Pseudomonadota</taxon>
        <taxon>Gammaproteobacteria</taxon>
        <taxon>SAR86 cluster</taxon>
    </lineage>
</organism>
<protein>
    <recommendedName>
        <fullName evidence="7">Lipopolysaccharide assembly protein A domain-containing protein</fullName>
    </recommendedName>
</protein>
<dbReference type="InterPro" id="IPR010445">
    <property type="entry name" value="LapA_dom"/>
</dbReference>
<gene>
    <name evidence="8" type="ORF">COB20_03065</name>
</gene>
<comment type="caution">
    <text evidence="8">The sequence shown here is derived from an EMBL/GenBank/DDBJ whole genome shotgun (WGS) entry which is preliminary data.</text>
</comment>
<keyword evidence="4 6" id="KW-0472">Membrane</keyword>
<reference evidence="9" key="1">
    <citation type="submission" date="2017-08" db="EMBL/GenBank/DDBJ databases">
        <title>A dynamic microbial community with high functional redundancy inhabits the cold, oxic subseafloor aquifer.</title>
        <authorList>
            <person name="Tully B.J."/>
            <person name="Wheat C.G."/>
            <person name="Glazer B.T."/>
            <person name="Huber J.A."/>
        </authorList>
    </citation>
    <scope>NUCLEOTIDE SEQUENCE [LARGE SCALE GENOMIC DNA]</scope>
</reference>
<evidence type="ECO:0000256" key="2">
    <source>
        <dbReference type="ARBA" id="ARBA00022692"/>
    </source>
</evidence>